<name>A0A344LIS9_9PSEU</name>
<organism evidence="1 2">
    <name type="scientific">Amycolatopsis albispora</name>
    <dbReference type="NCBI Taxonomy" id="1804986"/>
    <lineage>
        <taxon>Bacteria</taxon>
        <taxon>Bacillati</taxon>
        <taxon>Actinomycetota</taxon>
        <taxon>Actinomycetes</taxon>
        <taxon>Pseudonocardiales</taxon>
        <taxon>Pseudonocardiaceae</taxon>
        <taxon>Amycolatopsis</taxon>
    </lineage>
</organism>
<dbReference type="Proteomes" id="UP000250434">
    <property type="component" value="Chromosome"/>
</dbReference>
<keyword evidence="2" id="KW-1185">Reference proteome</keyword>
<dbReference type="EMBL" id="CP015163">
    <property type="protein sequence ID" value="AXB47953.1"/>
    <property type="molecule type" value="Genomic_DNA"/>
</dbReference>
<gene>
    <name evidence="1" type="ORF">A4R43_40500</name>
</gene>
<dbReference type="KEGG" id="aab:A4R43_40500"/>
<sequence length="107" mass="11406">MGNTGYEVNPAALKQGSGAAAGVREQLGKDGRIPDETTQTAARTLSAENFQLGPALKSTGELWYSQITTLHQACHKIEQSLAAGAGGYQLNEDKTEMSMAEIAQFFE</sequence>
<evidence type="ECO:0008006" key="3">
    <source>
        <dbReference type="Google" id="ProtNLM"/>
    </source>
</evidence>
<reference evidence="1 2" key="1">
    <citation type="submission" date="2016-04" db="EMBL/GenBank/DDBJ databases">
        <title>Complete genome sequence and analysis of deep-sea sediment isolate, Amycolatopsis sp. WP1.</title>
        <authorList>
            <person name="Wang H."/>
            <person name="Chen S."/>
            <person name="Wu Q."/>
        </authorList>
    </citation>
    <scope>NUCLEOTIDE SEQUENCE [LARGE SCALE GENOMIC DNA]</scope>
    <source>
        <strain evidence="1 2">WP1</strain>
    </source>
</reference>
<dbReference type="RefSeq" id="WP_113697022.1">
    <property type="nucleotide sequence ID" value="NZ_CP015163.1"/>
</dbReference>
<evidence type="ECO:0000313" key="2">
    <source>
        <dbReference type="Proteomes" id="UP000250434"/>
    </source>
</evidence>
<evidence type="ECO:0000313" key="1">
    <source>
        <dbReference type="EMBL" id="AXB47953.1"/>
    </source>
</evidence>
<dbReference type="OrthoDB" id="4313158at2"/>
<accession>A0A344LIS9</accession>
<dbReference type="AlphaFoldDB" id="A0A344LIS9"/>
<proteinExistence type="predicted"/>
<protein>
    <recommendedName>
        <fullName evidence="3">ESX-1 secretion-associated protein</fullName>
    </recommendedName>
</protein>